<keyword evidence="2" id="KW-1185">Reference proteome</keyword>
<dbReference type="Proteomes" id="UP000297028">
    <property type="component" value="Segment"/>
</dbReference>
<proteinExistence type="predicted"/>
<organism evidence="1 2">
    <name type="scientific">Oxyplax ochracea nucleopolyhedrovirus</name>
    <dbReference type="NCBI Taxonomy" id="2083176"/>
    <lineage>
        <taxon>Viruses</taxon>
        <taxon>Viruses incertae sedis</taxon>
        <taxon>Naldaviricetes</taxon>
        <taxon>Lefavirales</taxon>
        <taxon>Baculoviridae</taxon>
        <taxon>Alphabaculovirus</taxon>
        <taxon>Alphabaculovirus oxochraceae</taxon>
    </lineage>
</organism>
<reference evidence="1 2" key="1">
    <citation type="journal article" date="2018" name="PLoS ONE">
        <title>Genome analysis of a novel Group I alphabaculovirus obtained from Oxyplax ochracea.</title>
        <authorList>
            <person name="Wang J."/>
            <person name="Hou D."/>
            <person name="Wang Q."/>
            <person name="Kuang W."/>
            <person name="Zhang L."/>
            <person name="Li J."/>
            <person name="Shen S."/>
            <person name="Deng F."/>
            <person name="Wang H."/>
            <person name="Hu Z."/>
            <person name="Wang M."/>
        </authorList>
    </citation>
    <scope>NUCLEOTIDE SEQUENCE [LARGE SCALE GENOMIC DNA]</scope>
    <source>
        <strain evidence="1">435</strain>
    </source>
</reference>
<evidence type="ECO:0000313" key="2">
    <source>
        <dbReference type="Proteomes" id="UP000297028"/>
    </source>
</evidence>
<name>A0A2L0WTY3_9ABAC</name>
<gene>
    <name evidence="1" type="ORF">Oxoc_ORF10</name>
</gene>
<evidence type="ECO:0000313" key="1">
    <source>
        <dbReference type="EMBL" id="AVA31109.1"/>
    </source>
</evidence>
<accession>A0A2L0WTY3</accession>
<dbReference type="EMBL" id="MF143631">
    <property type="protein sequence ID" value="AVA31109.1"/>
    <property type="molecule type" value="Genomic_DNA"/>
</dbReference>
<protein>
    <submittedName>
        <fullName evidence="1">Oxoc10</fullName>
    </submittedName>
</protein>
<sequence>MYVKKSTTRIFCTVYCMSSKIELFCITKKFNLLYKIKFTDTTADKMSSCRGLLSLSHEHVDMTAEAYYRYHMNIDMASL</sequence>